<keyword evidence="4" id="KW-0645">Protease</keyword>
<evidence type="ECO:0000313" key="5">
    <source>
        <dbReference type="Proteomes" id="UP000244093"/>
    </source>
</evidence>
<dbReference type="GO" id="GO:0098552">
    <property type="term" value="C:side of membrane"/>
    <property type="evidence" value="ECO:0007669"/>
    <property type="project" value="UniProtKB-ARBA"/>
</dbReference>
<dbReference type="InterPro" id="IPR001972">
    <property type="entry name" value="Stomatin_HflK_fam"/>
</dbReference>
<name>A0A2R7Y864_9CREN</name>
<reference evidence="4 5" key="1">
    <citation type="journal article" date="2018" name="Syst. Appl. Microbiol.">
        <title>A new symbiotic nanoarchaeote (Candidatus Nanoclepta minutus) and its host (Zestosphaera tikiterensis gen. nov., sp. nov.) from a New Zealand hot spring.</title>
        <authorList>
            <person name="St John E."/>
            <person name="Liu Y."/>
            <person name="Podar M."/>
            <person name="Stott M.B."/>
            <person name="Meneghin J."/>
            <person name="Chen Z."/>
            <person name="Lagutin K."/>
            <person name="Mitchell K."/>
            <person name="Reysenbach A.L."/>
        </authorList>
    </citation>
    <scope>NUCLEOTIDE SEQUENCE [LARGE SCALE GENOMIC DNA]</scope>
    <source>
        <strain evidence="4">NZ3</strain>
    </source>
</reference>
<evidence type="ECO:0000256" key="2">
    <source>
        <dbReference type="ARBA" id="ARBA00008164"/>
    </source>
</evidence>
<dbReference type="GO" id="GO:0005886">
    <property type="term" value="C:plasma membrane"/>
    <property type="evidence" value="ECO:0007669"/>
    <property type="project" value="InterPro"/>
</dbReference>
<accession>A0A2R7Y864</accession>
<dbReference type="PANTHER" id="PTHR10264:SF19">
    <property type="entry name" value="AT06885P-RELATED"/>
    <property type="match status" value="1"/>
</dbReference>
<dbReference type="Proteomes" id="UP000244093">
    <property type="component" value="Unassembled WGS sequence"/>
</dbReference>
<dbReference type="PANTHER" id="PTHR10264">
    <property type="entry name" value="BAND 7 PROTEIN-RELATED"/>
    <property type="match status" value="1"/>
</dbReference>
<dbReference type="AlphaFoldDB" id="A0A2R7Y864"/>
<organism evidence="4 5">
    <name type="scientific">Zestosphaera tikiterensis</name>
    <dbReference type="NCBI Taxonomy" id="1973259"/>
    <lineage>
        <taxon>Archaea</taxon>
        <taxon>Thermoproteota</taxon>
        <taxon>Thermoprotei</taxon>
        <taxon>Desulfurococcales</taxon>
        <taxon>Desulfurococcaceae</taxon>
        <taxon>Zestosphaera</taxon>
    </lineage>
</organism>
<comment type="similarity">
    <text evidence="2">Belongs to the band 7/mec-2 family.</text>
</comment>
<dbReference type="Pfam" id="PF01145">
    <property type="entry name" value="Band_7"/>
    <property type="match status" value="1"/>
</dbReference>
<dbReference type="GO" id="GO:0006508">
    <property type="term" value="P:proteolysis"/>
    <property type="evidence" value="ECO:0007669"/>
    <property type="project" value="UniProtKB-KW"/>
</dbReference>
<evidence type="ECO:0000256" key="1">
    <source>
        <dbReference type="ARBA" id="ARBA00004167"/>
    </source>
</evidence>
<dbReference type="SUPFAM" id="SSF117892">
    <property type="entry name" value="Band 7/SPFH domain"/>
    <property type="match status" value="1"/>
</dbReference>
<dbReference type="GO" id="GO:0008233">
    <property type="term" value="F:peptidase activity"/>
    <property type="evidence" value="ECO:0007669"/>
    <property type="project" value="UniProtKB-KW"/>
</dbReference>
<dbReference type="FunFam" id="3.30.479.30:FF:000004">
    <property type="entry name" value="Putative membrane protease family, stomatin"/>
    <property type="match status" value="1"/>
</dbReference>
<comment type="subcellular location">
    <subcellularLocation>
        <location evidence="1">Membrane</location>
        <topology evidence="1">Single-pass membrane protein</topology>
    </subcellularLocation>
</comment>
<dbReference type="SMART" id="SM00244">
    <property type="entry name" value="PHB"/>
    <property type="match status" value="1"/>
</dbReference>
<dbReference type="Gene3D" id="3.30.479.30">
    <property type="entry name" value="Band 7 domain"/>
    <property type="match status" value="1"/>
</dbReference>
<comment type="caution">
    <text evidence="4">The sequence shown here is derived from an EMBL/GenBank/DDBJ whole genome shotgun (WGS) entry which is preliminary data.</text>
</comment>
<proteinExistence type="inferred from homology"/>
<gene>
    <name evidence="4" type="ORF">B7O98_03220</name>
</gene>
<dbReference type="InterPro" id="IPR036013">
    <property type="entry name" value="Band_7/SPFH_dom_sf"/>
</dbReference>
<dbReference type="EMBL" id="NBVN01000002">
    <property type="protein sequence ID" value="PUA33715.1"/>
    <property type="molecule type" value="Genomic_DNA"/>
</dbReference>
<keyword evidence="4" id="KW-0378">Hydrolase</keyword>
<dbReference type="InterPro" id="IPR043202">
    <property type="entry name" value="Band-7_stomatin-like"/>
</dbReference>
<sequence>MTDLITILFALVIILPIIASSVKIVREYERAVIFRLGRLLGAKGPGLFLIIPFVDSLMKVDLRIVTVDVPKQEIITKDNVSVKVDAVIYYRVIDPVAVITKVSNYHYSIMLLGQTVLRDVIGQVELDDLLQRRDEINKRIQAIIDEVAVPWGIKVTAVTLKSVELPEGLMRAMAKQAEAERWRRARVIEAEGERQASAVLGEAAAIYEKHPLALRLRELQTLVEVAREKALIVVTESGTTELGRSIAAYKALKESQVEGVEKK</sequence>
<dbReference type="CDD" id="cd08826">
    <property type="entry name" value="SPFH_eoslipins_u1"/>
    <property type="match status" value="1"/>
</dbReference>
<protein>
    <submittedName>
        <fullName evidence="4">Membrane protease subunit, stomatin/prohibitin-like protein</fullName>
    </submittedName>
</protein>
<dbReference type="InterPro" id="IPR001107">
    <property type="entry name" value="Band_7"/>
</dbReference>
<feature type="domain" description="Band 7" evidence="3">
    <location>
        <begin position="20"/>
        <end position="177"/>
    </location>
</feature>
<evidence type="ECO:0000313" key="4">
    <source>
        <dbReference type="EMBL" id="PUA33715.1"/>
    </source>
</evidence>
<dbReference type="PRINTS" id="PR00721">
    <property type="entry name" value="STOMATIN"/>
</dbReference>
<dbReference type="Gene3D" id="6.10.250.2090">
    <property type="match status" value="1"/>
</dbReference>
<evidence type="ECO:0000259" key="3">
    <source>
        <dbReference type="SMART" id="SM00244"/>
    </source>
</evidence>